<dbReference type="InterPro" id="IPR032567">
    <property type="entry name" value="RTL1-rel"/>
</dbReference>
<reference evidence="1" key="1">
    <citation type="submission" date="2014-09" db="EMBL/GenBank/DDBJ databases">
        <authorList>
            <person name="Magalhaes I.L.F."/>
            <person name="Oliveira U."/>
            <person name="Santos F.R."/>
            <person name="Vidigal T.H.D.A."/>
            <person name="Brescovit A.D."/>
            <person name="Santos A.J."/>
        </authorList>
    </citation>
    <scope>NUCLEOTIDE SEQUENCE</scope>
    <source>
        <tissue evidence="1">Shoot tissue taken approximately 20 cm above the soil surface</tissue>
    </source>
</reference>
<dbReference type="CDD" id="cd00303">
    <property type="entry name" value="retropepsin_like"/>
    <property type="match status" value="1"/>
</dbReference>
<dbReference type="InterPro" id="IPR021109">
    <property type="entry name" value="Peptidase_aspartic_dom_sf"/>
</dbReference>
<dbReference type="SUPFAM" id="SSF50630">
    <property type="entry name" value="Acid proteases"/>
    <property type="match status" value="1"/>
</dbReference>
<dbReference type="Gene3D" id="2.40.70.10">
    <property type="entry name" value="Acid Proteases"/>
    <property type="match status" value="1"/>
</dbReference>
<organism evidence="1">
    <name type="scientific">Arundo donax</name>
    <name type="common">Giant reed</name>
    <name type="synonym">Donax arundinaceus</name>
    <dbReference type="NCBI Taxonomy" id="35708"/>
    <lineage>
        <taxon>Eukaryota</taxon>
        <taxon>Viridiplantae</taxon>
        <taxon>Streptophyta</taxon>
        <taxon>Embryophyta</taxon>
        <taxon>Tracheophyta</taxon>
        <taxon>Spermatophyta</taxon>
        <taxon>Magnoliopsida</taxon>
        <taxon>Liliopsida</taxon>
        <taxon>Poales</taxon>
        <taxon>Poaceae</taxon>
        <taxon>PACMAD clade</taxon>
        <taxon>Arundinoideae</taxon>
        <taxon>Arundineae</taxon>
        <taxon>Arundo</taxon>
    </lineage>
</organism>
<name>A0A0A9DDX7_ARUDO</name>
<reference evidence="1" key="2">
    <citation type="journal article" date="2015" name="Data Brief">
        <title>Shoot transcriptome of the giant reed, Arundo donax.</title>
        <authorList>
            <person name="Barrero R.A."/>
            <person name="Guerrero F.D."/>
            <person name="Moolhuijzen P."/>
            <person name="Goolsby J.A."/>
            <person name="Tidwell J."/>
            <person name="Bellgard S.E."/>
            <person name="Bellgard M.I."/>
        </authorList>
    </citation>
    <scope>NUCLEOTIDE SEQUENCE</scope>
    <source>
        <tissue evidence="1">Shoot tissue taken approximately 20 cm above the soil surface</tissue>
    </source>
</reference>
<dbReference type="Pfam" id="PF08284">
    <property type="entry name" value="RVP_2"/>
    <property type="match status" value="1"/>
</dbReference>
<dbReference type="EMBL" id="GBRH01211111">
    <property type="protein sequence ID" value="JAD86784.1"/>
    <property type="molecule type" value="Transcribed_RNA"/>
</dbReference>
<sequence length="308" mass="35051">MKLKGQRRLLMRSGSLSMLIERQKGSAIHVEIKRGKNHKCPEQVSLHIIEELLEILQIDEGPQFDSSDDEEELDEVVLAVQQNPSRPRKKRKTMRFRGFIGKQEVLILVDSCSVGTFISDSMAQKLQYPIPSCEEERYSAADGGHMLCSQIIPQLQWFIQGHTFSQDVKVLPLKCYDLILGADWLEDHSPMSIHWGLKCMRFTHNRHQILLQGIQDDVSKCPEVSAKKLDGLIRRGAVTHLIEFIPSHMVCAISDSSSSELPVELQSLLQEFSELFKEPTDLPSQRQFGHHIPLVPGAQPINMRPYHS</sequence>
<accession>A0A0A9DDX7</accession>
<dbReference type="PANTHER" id="PTHR15503:SF22">
    <property type="entry name" value="TRANSPOSON TY3-I GAG POLYPROTEIN"/>
    <property type="match status" value="1"/>
</dbReference>
<evidence type="ECO:0000313" key="1">
    <source>
        <dbReference type="EMBL" id="JAD86784.1"/>
    </source>
</evidence>
<protein>
    <submittedName>
        <fullName evidence="1">Uncharacterized protein</fullName>
    </submittedName>
</protein>
<proteinExistence type="predicted"/>
<dbReference type="PANTHER" id="PTHR15503">
    <property type="entry name" value="LDOC1 RELATED"/>
    <property type="match status" value="1"/>
</dbReference>
<dbReference type="AlphaFoldDB" id="A0A0A9DDX7"/>